<feature type="region of interest" description="Disordered" evidence="1">
    <location>
        <begin position="22"/>
        <end position="53"/>
    </location>
</feature>
<keyword evidence="4" id="KW-1185">Reference proteome</keyword>
<feature type="compositionally biased region" description="Acidic residues" evidence="1">
    <location>
        <begin position="91"/>
        <end position="122"/>
    </location>
</feature>
<feature type="region of interest" description="Disordered" evidence="1">
    <location>
        <begin position="205"/>
        <end position="226"/>
    </location>
</feature>
<sequence length="601" mass="66665">MVEESVRSKALVPLIAGLPGWNRKHTDVLEKHDSGGPQNENAGSRTVTRSPFRHLPSLAAANRWSRRGWLKAGLGGVVATSGCLSVSDDSSTGDDSDDEDPGSTDQPPEDDERDDESDESDIDDRSVVIENEREGHDGWQPQQSPSERPADVTHQIDGYTSSTSVEPGGTLEFAVSTDSEWRYRIDVYRLGWYDGAGGRLVTTLQASEEGTKGQRQPVPDPDSDTGRVACDWEYTDTLEVPDDWLSGLYVARFVLLDGPVEGTSTAHPFVVRPHPDREATGLVQLPLATAQAYNGWGGKSLYDHTSNGTPANEVSHDRPYVNEITFHLGYAVHLLRFLEREGYDVAYACDYDVHRAPDVLEAYDAIISAGHDEYWSREQRLAFERARDNGVNLGFLGSNIAYWQIRYDDDGRSYVCYKDTVEDDPIQDERRTGLFRDVGLPECELQGVMGWGAGLYNFPDYEVTVEAMDHPWMTNTGFEAGDTIEAVIGPEWDWIRDDCPLPGDPTNFFHHEAGSSDLDIHKPADADAVTYTAPSGATVFSAGTLAYTRAIDPDPDWDISWPYVRVKAYAPTIATPDERLQQFTRNMLDGYFPGGNSSFEQ</sequence>
<reference evidence="3 4" key="1">
    <citation type="submission" date="2022-09" db="EMBL/GenBank/DDBJ databases">
        <title>Enrichment on poylsaccharides allowed isolation of novel metabolic and taxonomic groups of Haloarchaea.</title>
        <authorList>
            <person name="Sorokin D.Y."/>
            <person name="Elcheninov A.G."/>
            <person name="Khizhniak T.V."/>
            <person name="Kolganova T.V."/>
            <person name="Kublanov I.V."/>
        </authorList>
    </citation>
    <scope>NUCLEOTIDE SEQUENCE [LARGE SCALE GENOMIC DNA]</scope>
    <source>
        <strain evidence="3 4">AArc-curdl1</strain>
    </source>
</reference>
<accession>A0AAP2Z6D5</accession>
<dbReference type="EMBL" id="JAOPJZ010000002">
    <property type="protein sequence ID" value="MCU4751250.1"/>
    <property type="molecule type" value="Genomic_DNA"/>
</dbReference>
<feature type="region of interest" description="Disordered" evidence="1">
    <location>
        <begin position="84"/>
        <end position="153"/>
    </location>
</feature>
<evidence type="ECO:0000313" key="4">
    <source>
        <dbReference type="Proteomes" id="UP001321047"/>
    </source>
</evidence>
<gene>
    <name evidence="3" type="ORF">OB919_04510</name>
</gene>
<proteinExistence type="predicted"/>
<comment type="caution">
    <text evidence="3">The sequence shown here is derived from an EMBL/GenBank/DDBJ whole genome shotgun (WGS) entry which is preliminary data.</text>
</comment>
<protein>
    <recommendedName>
        <fullName evidence="2">N,N-dimethylformamidase beta subunit-like C-terminal domain-containing protein</fullName>
    </recommendedName>
</protein>
<feature type="compositionally biased region" description="Basic and acidic residues" evidence="1">
    <location>
        <begin position="123"/>
        <end position="137"/>
    </location>
</feature>
<dbReference type="Proteomes" id="UP001321047">
    <property type="component" value="Unassembled WGS sequence"/>
</dbReference>
<organism evidence="3 4">
    <name type="scientific">Natronosalvus hydrolyticus</name>
    <dbReference type="NCBI Taxonomy" id="2979988"/>
    <lineage>
        <taxon>Archaea</taxon>
        <taxon>Methanobacteriati</taxon>
        <taxon>Methanobacteriota</taxon>
        <taxon>Stenosarchaea group</taxon>
        <taxon>Halobacteria</taxon>
        <taxon>Halobacteriales</taxon>
        <taxon>Natrialbaceae</taxon>
        <taxon>Natronosalvus</taxon>
    </lineage>
</organism>
<evidence type="ECO:0000259" key="2">
    <source>
        <dbReference type="Pfam" id="PF20254"/>
    </source>
</evidence>
<dbReference type="InterPro" id="IPR046540">
    <property type="entry name" value="DMFA2_C"/>
</dbReference>
<feature type="compositionally biased region" description="Polar residues" evidence="1">
    <location>
        <begin position="36"/>
        <end position="49"/>
    </location>
</feature>
<dbReference type="AlphaFoldDB" id="A0AAP2Z6D5"/>
<evidence type="ECO:0000256" key="1">
    <source>
        <dbReference type="SAM" id="MobiDB-lite"/>
    </source>
</evidence>
<dbReference type="Pfam" id="PF20254">
    <property type="entry name" value="DMFA2_C"/>
    <property type="match status" value="1"/>
</dbReference>
<feature type="compositionally biased region" description="Basic and acidic residues" evidence="1">
    <location>
        <begin position="24"/>
        <end position="34"/>
    </location>
</feature>
<evidence type="ECO:0000313" key="3">
    <source>
        <dbReference type="EMBL" id="MCU4751250.1"/>
    </source>
</evidence>
<feature type="domain" description="N,N-dimethylformamidase beta subunit-like C-terminal" evidence="2">
    <location>
        <begin position="184"/>
        <end position="552"/>
    </location>
</feature>
<dbReference type="RefSeq" id="WP_342806826.1">
    <property type="nucleotide sequence ID" value="NZ_JAOPJZ010000002.1"/>
</dbReference>
<name>A0AAP2Z6D5_9EURY</name>